<dbReference type="InterPro" id="IPR012338">
    <property type="entry name" value="Beta-lactam/transpept-like"/>
</dbReference>
<dbReference type="AlphaFoldDB" id="A0A0F9GJB1"/>
<dbReference type="Pfam" id="PF00144">
    <property type="entry name" value="Beta-lactamase"/>
    <property type="match status" value="1"/>
</dbReference>
<dbReference type="InterPro" id="IPR001466">
    <property type="entry name" value="Beta-lactam-related"/>
</dbReference>
<reference evidence="2" key="1">
    <citation type="journal article" date="2015" name="Nature">
        <title>Complex archaea that bridge the gap between prokaryotes and eukaryotes.</title>
        <authorList>
            <person name="Spang A."/>
            <person name="Saw J.H."/>
            <person name="Jorgensen S.L."/>
            <person name="Zaremba-Niedzwiedzka K."/>
            <person name="Martijn J."/>
            <person name="Lind A.E."/>
            <person name="van Eijk R."/>
            <person name="Schleper C."/>
            <person name="Guy L."/>
            <person name="Ettema T.J."/>
        </authorList>
    </citation>
    <scope>NUCLEOTIDE SEQUENCE</scope>
</reference>
<organism evidence="2">
    <name type="scientific">marine sediment metagenome</name>
    <dbReference type="NCBI Taxonomy" id="412755"/>
    <lineage>
        <taxon>unclassified sequences</taxon>
        <taxon>metagenomes</taxon>
        <taxon>ecological metagenomes</taxon>
    </lineage>
</organism>
<dbReference type="EMBL" id="LAZR01019962">
    <property type="protein sequence ID" value="KKL90621.1"/>
    <property type="molecule type" value="Genomic_DNA"/>
</dbReference>
<dbReference type="PANTHER" id="PTHR46825">
    <property type="entry name" value="D-ALANYL-D-ALANINE-CARBOXYPEPTIDASE/ENDOPEPTIDASE AMPH"/>
    <property type="match status" value="1"/>
</dbReference>
<sequence length="190" mass="21114">MDFDYNNANYILLGILIEKVTSDCFRKQVTQRILQPLGMSHTFVPTDMQMPAPFAHGYLVEDGKVVDGTDCLHPSAAWSAGNIISTAGDQLTWAKALVEGRLLSPRINAERFIMSAMVNKPGLYGLGVINVDGIIGHGGNYSNAYTSFVGRHREYLDPDTHALIAPELVRVFEFSRDKKPPSPCHRRPRK</sequence>
<proteinExistence type="predicted"/>
<evidence type="ECO:0000259" key="1">
    <source>
        <dbReference type="Pfam" id="PF00144"/>
    </source>
</evidence>
<accession>A0A0F9GJB1</accession>
<dbReference type="Gene3D" id="3.40.710.10">
    <property type="entry name" value="DD-peptidase/beta-lactamase superfamily"/>
    <property type="match status" value="1"/>
</dbReference>
<protein>
    <recommendedName>
        <fullName evidence="1">Beta-lactamase-related domain-containing protein</fullName>
    </recommendedName>
</protein>
<feature type="domain" description="Beta-lactamase-related" evidence="1">
    <location>
        <begin position="3"/>
        <end position="148"/>
    </location>
</feature>
<name>A0A0F9GJB1_9ZZZZ</name>
<evidence type="ECO:0000313" key="2">
    <source>
        <dbReference type="EMBL" id="KKL90621.1"/>
    </source>
</evidence>
<dbReference type="SUPFAM" id="SSF56601">
    <property type="entry name" value="beta-lactamase/transpeptidase-like"/>
    <property type="match status" value="1"/>
</dbReference>
<comment type="caution">
    <text evidence="2">The sequence shown here is derived from an EMBL/GenBank/DDBJ whole genome shotgun (WGS) entry which is preliminary data.</text>
</comment>
<dbReference type="PANTHER" id="PTHR46825:SF7">
    <property type="entry name" value="D-ALANYL-D-ALANINE CARBOXYPEPTIDASE"/>
    <property type="match status" value="1"/>
</dbReference>
<gene>
    <name evidence="2" type="ORF">LCGC14_1902890</name>
</gene>
<dbReference type="InterPro" id="IPR050491">
    <property type="entry name" value="AmpC-like"/>
</dbReference>